<dbReference type="GO" id="GO:0016020">
    <property type="term" value="C:membrane"/>
    <property type="evidence" value="ECO:0007669"/>
    <property type="project" value="TreeGrafter"/>
</dbReference>
<dbReference type="Pfam" id="PF23562">
    <property type="entry name" value="AMP-binding_C_3"/>
    <property type="match status" value="1"/>
</dbReference>
<dbReference type="AlphaFoldDB" id="A0A380TK17"/>
<feature type="domain" description="AMP-dependent synthetase/ligase" evidence="4">
    <location>
        <begin position="13"/>
        <end position="425"/>
    </location>
</feature>
<evidence type="ECO:0000256" key="2">
    <source>
        <dbReference type="ARBA" id="ARBA00022840"/>
    </source>
</evidence>
<dbReference type="GO" id="GO:0005524">
    <property type="term" value="F:ATP binding"/>
    <property type="evidence" value="ECO:0007669"/>
    <property type="project" value="UniProtKB-KW"/>
</dbReference>
<organism evidence="5">
    <name type="scientific">metagenome</name>
    <dbReference type="NCBI Taxonomy" id="256318"/>
    <lineage>
        <taxon>unclassified sequences</taxon>
        <taxon>metagenomes</taxon>
    </lineage>
</organism>
<dbReference type="PANTHER" id="PTHR43272">
    <property type="entry name" value="LONG-CHAIN-FATTY-ACID--COA LIGASE"/>
    <property type="match status" value="1"/>
</dbReference>
<dbReference type="GO" id="GO:0004467">
    <property type="term" value="F:long-chain fatty acid-CoA ligase activity"/>
    <property type="evidence" value="ECO:0007669"/>
    <property type="project" value="UniProtKB-EC"/>
</dbReference>
<protein>
    <submittedName>
        <fullName evidence="5">AMP-dependent synthetase</fullName>
    </submittedName>
</protein>
<keyword evidence="1" id="KW-0547">Nucleotide-binding</keyword>
<dbReference type="CDD" id="cd05907">
    <property type="entry name" value="VL_LC_FACS_like"/>
    <property type="match status" value="1"/>
</dbReference>
<dbReference type="PANTHER" id="PTHR43272:SF33">
    <property type="entry name" value="AMP-BINDING DOMAIN-CONTAINING PROTEIN-RELATED"/>
    <property type="match status" value="1"/>
</dbReference>
<evidence type="ECO:0000313" key="5">
    <source>
        <dbReference type="EMBL" id="SUS08357.1"/>
    </source>
</evidence>
<comment type="catalytic activity">
    <reaction evidence="3">
        <text>a long-chain fatty acid + ATP + CoA = a long-chain fatty acyl-CoA + AMP + diphosphate</text>
        <dbReference type="Rhea" id="RHEA:15421"/>
        <dbReference type="ChEBI" id="CHEBI:30616"/>
        <dbReference type="ChEBI" id="CHEBI:33019"/>
        <dbReference type="ChEBI" id="CHEBI:57287"/>
        <dbReference type="ChEBI" id="CHEBI:57560"/>
        <dbReference type="ChEBI" id="CHEBI:83139"/>
        <dbReference type="ChEBI" id="CHEBI:456215"/>
        <dbReference type="EC" id="6.2.1.3"/>
    </reaction>
    <physiologicalReaction direction="left-to-right" evidence="3">
        <dbReference type="Rhea" id="RHEA:15422"/>
    </physiologicalReaction>
</comment>
<dbReference type="InterPro" id="IPR045851">
    <property type="entry name" value="AMP-bd_C_sf"/>
</dbReference>
<dbReference type="Gene3D" id="3.40.50.12780">
    <property type="entry name" value="N-terminal domain of ligase-like"/>
    <property type="match status" value="1"/>
</dbReference>
<dbReference type="EMBL" id="UIDG01000601">
    <property type="protein sequence ID" value="SUS08357.1"/>
    <property type="molecule type" value="Genomic_DNA"/>
</dbReference>
<reference evidence="5" key="1">
    <citation type="submission" date="2018-07" db="EMBL/GenBank/DDBJ databases">
        <authorList>
            <person name="Quirk P.G."/>
            <person name="Krulwich T.A."/>
        </authorList>
    </citation>
    <scope>NUCLEOTIDE SEQUENCE</scope>
</reference>
<dbReference type="SUPFAM" id="SSF56801">
    <property type="entry name" value="Acetyl-CoA synthetase-like"/>
    <property type="match status" value="1"/>
</dbReference>
<dbReference type="Pfam" id="PF00501">
    <property type="entry name" value="AMP-binding"/>
    <property type="match status" value="1"/>
</dbReference>
<dbReference type="Gene3D" id="3.30.300.30">
    <property type="match status" value="1"/>
</dbReference>
<evidence type="ECO:0000256" key="1">
    <source>
        <dbReference type="ARBA" id="ARBA00022741"/>
    </source>
</evidence>
<accession>A0A380TK17</accession>
<sequence length="595" mass="65313">MPMPDWQNLVVMFFDQAARQGEHPFLWRKRQGRYEPQTWREVAARVTSLARGLIGLGVTKGERIVLVAENRPAWLIADVGIMAAGAITVPAYTTNTEADHLHVLRNTEACGVIVSTRRIAAPLLRAAAQCPFIRFIISIEELQPPTEPGAPLYTWQDVIARGDTHHANIVAEAKAIKPTDPACIIHTSGTGGLPKGVVLPHQAILHNCRAGGEVLSEISSGENVFLSLLPLSHAYEHTVGQFLPMALGAQIYYAEGIEKLALNIREARPTLISAVPRFYELMRQRITAEAHKAGGWREKLFRATLAIGRKRYEAKHDLALGERLADGVLDVLVRRSIRARFGSRLRAMVSGGAPLNPEVGLFFVALGLPVYQGFGQTEAAPLISVNRAGSLKVDTVGPPLKDVEVRIADDGEILVRGPMVMLGYWRNDEATRATIRDGWLHTGDIGRLDEDGQLVIRDRKKDIIINSGGDNISPARIEGLLTQQPEIAQAFASGDRRSHLVALLVPEEGWMHAWARAAGKPRNANVLANDPDFLAAMRAAVDRANAGLSVIEKVRRFAVTANAFSTENGQMTPTLKLRRHVIQTSYRDLLDSLYD</sequence>
<gene>
    <name evidence="5" type="ORF">DF3PB_640012</name>
</gene>
<dbReference type="InterPro" id="IPR000873">
    <property type="entry name" value="AMP-dep_synth/lig_dom"/>
</dbReference>
<evidence type="ECO:0000259" key="4">
    <source>
        <dbReference type="Pfam" id="PF00501"/>
    </source>
</evidence>
<evidence type="ECO:0000256" key="3">
    <source>
        <dbReference type="ARBA" id="ARBA00024484"/>
    </source>
</evidence>
<name>A0A380TK17_9ZZZZ</name>
<proteinExistence type="predicted"/>
<keyword evidence="2" id="KW-0067">ATP-binding</keyword>
<dbReference type="InterPro" id="IPR042099">
    <property type="entry name" value="ANL_N_sf"/>
</dbReference>